<proteinExistence type="predicted"/>
<evidence type="ECO:0000313" key="1">
    <source>
        <dbReference type="Proteomes" id="UP000887569"/>
    </source>
</evidence>
<evidence type="ECO:0000313" key="2">
    <source>
        <dbReference type="WBParaSite" id="PgE328_g001_t02"/>
    </source>
</evidence>
<protein>
    <submittedName>
        <fullName evidence="2">Secreted protein</fullName>
    </submittedName>
</protein>
<sequence>MGFFFVFYDETRWCFVQSDPFVSFHALHHSRCLMKSPEIATPRDENFRLKQTRQIMRRFTNLQKRKAITDSGNCRRRVGESFPRAGGTAMTAYMMRTSRNIYRMPYNCAMYIHA</sequence>
<dbReference type="Proteomes" id="UP000887569">
    <property type="component" value="Unplaced"/>
</dbReference>
<organism evidence="1 2">
    <name type="scientific">Parascaris univalens</name>
    <name type="common">Nematode worm</name>
    <dbReference type="NCBI Taxonomy" id="6257"/>
    <lineage>
        <taxon>Eukaryota</taxon>
        <taxon>Metazoa</taxon>
        <taxon>Ecdysozoa</taxon>
        <taxon>Nematoda</taxon>
        <taxon>Chromadorea</taxon>
        <taxon>Rhabditida</taxon>
        <taxon>Spirurina</taxon>
        <taxon>Ascaridomorpha</taxon>
        <taxon>Ascaridoidea</taxon>
        <taxon>Ascarididae</taxon>
        <taxon>Parascaris</taxon>
    </lineage>
</organism>
<keyword evidence="1" id="KW-1185">Reference proteome</keyword>
<reference evidence="2" key="1">
    <citation type="submission" date="2022-11" db="UniProtKB">
        <authorList>
            <consortium name="WormBaseParasite"/>
        </authorList>
    </citation>
    <scope>IDENTIFICATION</scope>
</reference>
<accession>A0A915A3H9</accession>
<dbReference type="AlphaFoldDB" id="A0A915A3H9"/>
<dbReference type="WBParaSite" id="PgE328_g001_t02">
    <property type="protein sequence ID" value="PgE328_g001_t02"/>
    <property type="gene ID" value="PgE328_g001"/>
</dbReference>
<name>A0A915A3H9_PARUN</name>